<evidence type="ECO:0000256" key="1">
    <source>
        <dbReference type="ARBA" id="ARBA00001946"/>
    </source>
</evidence>
<feature type="domain" description="Exonuclease" evidence="9">
    <location>
        <begin position="246"/>
        <end position="428"/>
    </location>
</feature>
<dbReference type="SUPFAM" id="SSF53098">
    <property type="entry name" value="Ribonuclease H-like"/>
    <property type="match status" value="1"/>
</dbReference>
<dbReference type="CDD" id="cd06127">
    <property type="entry name" value="DEDDh"/>
    <property type="match status" value="1"/>
</dbReference>
<dbReference type="InterPro" id="IPR012337">
    <property type="entry name" value="RNaseH-like_sf"/>
</dbReference>
<keyword evidence="5" id="KW-0269">Exonuclease</keyword>
<dbReference type="Pfam" id="PF00929">
    <property type="entry name" value="RNase_T"/>
    <property type="match status" value="1"/>
</dbReference>
<dbReference type="PANTHER" id="PTHR13058:SF22">
    <property type="entry name" value="EXODEOXYRIBONUCLEASE III"/>
    <property type="match status" value="1"/>
</dbReference>
<evidence type="ECO:0000256" key="7">
    <source>
        <dbReference type="ARBA" id="ARBA00025769"/>
    </source>
</evidence>
<dbReference type="Proteomes" id="UP000683360">
    <property type="component" value="Unassembled WGS sequence"/>
</dbReference>
<keyword evidence="11" id="KW-1185">Reference proteome</keyword>
<evidence type="ECO:0000256" key="5">
    <source>
        <dbReference type="ARBA" id="ARBA00022839"/>
    </source>
</evidence>
<feature type="region of interest" description="Disordered" evidence="8">
    <location>
        <begin position="160"/>
        <end position="193"/>
    </location>
</feature>
<evidence type="ECO:0000313" key="11">
    <source>
        <dbReference type="Proteomes" id="UP000683360"/>
    </source>
</evidence>
<evidence type="ECO:0000256" key="8">
    <source>
        <dbReference type="SAM" id="MobiDB-lite"/>
    </source>
</evidence>
<evidence type="ECO:0000313" key="10">
    <source>
        <dbReference type="EMBL" id="CAG2236029.1"/>
    </source>
</evidence>
<dbReference type="GO" id="GO:0008296">
    <property type="term" value="F:3'-5'-DNA exonuclease activity"/>
    <property type="evidence" value="ECO:0007669"/>
    <property type="project" value="TreeGrafter"/>
</dbReference>
<dbReference type="AlphaFoldDB" id="A0A8S3TZX8"/>
<feature type="compositionally biased region" description="Basic and acidic residues" evidence="8">
    <location>
        <begin position="167"/>
        <end position="193"/>
    </location>
</feature>
<sequence length="450" mass="50768">MADSVVCRDKRGRFSKTLQETSEPEVAENIEIDHNYGVGHLCIAGATGCAVCCPGIDKLLGSTKINTSTSWHSGRRLVEWGTLLDHLKFCSRCYNGPLILSHETIKGEMKCGLGGYLYIQCTSCQELNRVPYGSTHKENPSSKGMPSFCTFKRHGLSPGSFTVPYNSKKDHEREKRQKKSKLPEQKLRRLKLKEERITSKGACEATEGASYESEISFSEQAEDIERIPDAIPKPLFTAVSSLDNPTFVIIDLETTDLSNQKKHHSSHSTDSCQRTQNSNQFQPLHTTTATMSNEAEKVTGIVWDGRKLFYKGVELDFVNIKVAISDFFMWLNQFSNAVLVAHNGKNFDFRVLSTAVYNCNMYDNFTQIVMGFIDSLALFRSNFPKIEKYNQPFLAQHFCKEEYNAHNAVDDVNMLDKILIAANVSKEQLLKLCYNSNSHLLQEKLHQGKS</sequence>
<keyword evidence="4" id="KW-0378">Hydrolase</keyword>
<evidence type="ECO:0000256" key="6">
    <source>
        <dbReference type="ARBA" id="ARBA00022842"/>
    </source>
</evidence>
<dbReference type="InterPro" id="IPR036397">
    <property type="entry name" value="RNaseH_sf"/>
</dbReference>
<protein>
    <recommendedName>
        <fullName evidence="9">Exonuclease domain-containing protein</fullName>
    </recommendedName>
</protein>
<dbReference type="GO" id="GO:0005737">
    <property type="term" value="C:cytoplasm"/>
    <property type="evidence" value="ECO:0007669"/>
    <property type="project" value="TreeGrafter"/>
</dbReference>
<dbReference type="PANTHER" id="PTHR13058">
    <property type="entry name" value="THREE PRIME REPAIR EXONUCLEASE 1, 2"/>
    <property type="match status" value="1"/>
</dbReference>
<dbReference type="InterPro" id="IPR013520">
    <property type="entry name" value="Ribonucl_H"/>
</dbReference>
<dbReference type="SMART" id="SM00479">
    <property type="entry name" value="EXOIII"/>
    <property type="match status" value="1"/>
</dbReference>
<keyword evidence="3" id="KW-0479">Metal-binding</keyword>
<dbReference type="EMBL" id="CAJPWZ010002337">
    <property type="protein sequence ID" value="CAG2236029.1"/>
    <property type="molecule type" value="Genomic_DNA"/>
</dbReference>
<accession>A0A8S3TZX8</accession>
<dbReference type="GO" id="GO:0006308">
    <property type="term" value="P:DNA catabolic process"/>
    <property type="evidence" value="ECO:0007669"/>
    <property type="project" value="TreeGrafter"/>
</dbReference>
<keyword evidence="2" id="KW-0540">Nuclease</keyword>
<name>A0A8S3TZX8_MYTED</name>
<keyword evidence="6" id="KW-0460">Magnesium</keyword>
<comment type="caution">
    <text evidence="10">The sequence shown here is derived from an EMBL/GenBank/DDBJ whole genome shotgun (WGS) entry which is preliminary data.</text>
</comment>
<organism evidence="10 11">
    <name type="scientific">Mytilus edulis</name>
    <name type="common">Blue mussel</name>
    <dbReference type="NCBI Taxonomy" id="6550"/>
    <lineage>
        <taxon>Eukaryota</taxon>
        <taxon>Metazoa</taxon>
        <taxon>Spiralia</taxon>
        <taxon>Lophotrochozoa</taxon>
        <taxon>Mollusca</taxon>
        <taxon>Bivalvia</taxon>
        <taxon>Autobranchia</taxon>
        <taxon>Pteriomorphia</taxon>
        <taxon>Mytilida</taxon>
        <taxon>Mytiloidea</taxon>
        <taxon>Mytilidae</taxon>
        <taxon>Mytilinae</taxon>
        <taxon>Mytilus</taxon>
    </lineage>
</organism>
<dbReference type="OrthoDB" id="6130750at2759"/>
<evidence type="ECO:0000259" key="9">
    <source>
        <dbReference type="SMART" id="SM00479"/>
    </source>
</evidence>
<dbReference type="Gene3D" id="3.30.420.10">
    <property type="entry name" value="Ribonuclease H-like superfamily/Ribonuclease H"/>
    <property type="match status" value="1"/>
</dbReference>
<comment type="similarity">
    <text evidence="7">Belongs to the exonuclease superfamily. TREX family.</text>
</comment>
<proteinExistence type="inferred from homology"/>
<evidence type="ECO:0000256" key="4">
    <source>
        <dbReference type="ARBA" id="ARBA00022801"/>
    </source>
</evidence>
<evidence type="ECO:0000256" key="2">
    <source>
        <dbReference type="ARBA" id="ARBA00022722"/>
    </source>
</evidence>
<dbReference type="GO" id="GO:0003676">
    <property type="term" value="F:nucleic acid binding"/>
    <property type="evidence" value="ECO:0007669"/>
    <property type="project" value="InterPro"/>
</dbReference>
<gene>
    <name evidence="10" type="ORF">MEDL_48557</name>
</gene>
<reference evidence="10" key="1">
    <citation type="submission" date="2021-03" db="EMBL/GenBank/DDBJ databases">
        <authorList>
            <person name="Bekaert M."/>
        </authorList>
    </citation>
    <scope>NUCLEOTIDE SEQUENCE</scope>
</reference>
<dbReference type="InterPro" id="IPR040393">
    <property type="entry name" value="TREX1/2"/>
</dbReference>
<evidence type="ECO:0000256" key="3">
    <source>
        <dbReference type="ARBA" id="ARBA00022723"/>
    </source>
</evidence>
<comment type="cofactor">
    <cofactor evidence="1">
        <name>Mg(2+)</name>
        <dbReference type="ChEBI" id="CHEBI:18420"/>
    </cofactor>
</comment>
<dbReference type="GO" id="GO:0046872">
    <property type="term" value="F:metal ion binding"/>
    <property type="evidence" value="ECO:0007669"/>
    <property type="project" value="UniProtKB-KW"/>
</dbReference>